<name>A0A410RUC9_CORCK</name>
<dbReference type="InterPro" id="IPR011009">
    <property type="entry name" value="Kinase-like_dom_sf"/>
</dbReference>
<feature type="domain" description="Protein kinase" evidence="3">
    <location>
        <begin position="122"/>
        <end position="486"/>
    </location>
</feature>
<dbReference type="PANTHER" id="PTHR10566:SF113">
    <property type="entry name" value="PROTEIN ACTIVITY OF BC1 COMPLEX KINASE 7, CHLOROPLASTIC"/>
    <property type="match status" value="1"/>
</dbReference>
<dbReference type="SUPFAM" id="SSF56112">
    <property type="entry name" value="Protein kinase-like (PK-like)"/>
    <property type="match status" value="1"/>
</dbReference>
<dbReference type="Gene3D" id="1.10.510.10">
    <property type="entry name" value="Transferase(Phosphotransferase) domain 1"/>
    <property type="match status" value="1"/>
</dbReference>
<dbReference type="InterPro" id="IPR004147">
    <property type="entry name" value="ABC1_dom"/>
</dbReference>
<dbReference type="PROSITE" id="PS50011">
    <property type="entry name" value="PROTEIN_KINASE_DOM"/>
    <property type="match status" value="1"/>
</dbReference>
<gene>
    <name evidence="4" type="primary">ubiB2_2</name>
    <name evidence="4" type="ORF">EJ065_3907</name>
</gene>
<comment type="similarity">
    <text evidence="1">Belongs to the protein kinase superfamily. ADCK protein kinase family.</text>
</comment>
<organism evidence="4 5">
    <name type="scientific">Corallococcus coralloides</name>
    <name type="common">Myxococcus coralloides</name>
    <dbReference type="NCBI Taxonomy" id="184914"/>
    <lineage>
        <taxon>Bacteria</taxon>
        <taxon>Pseudomonadati</taxon>
        <taxon>Myxococcota</taxon>
        <taxon>Myxococcia</taxon>
        <taxon>Myxococcales</taxon>
        <taxon>Cystobacterineae</taxon>
        <taxon>Myxococcaceae</taxon>
        <taxon>Corallococcus</taxon>
    </lineage>
</organism>
<evidence type="ECO:0000313" key="4">
    <source>
        <dbReference type="EMBL" id="QAT85467.1"/>
    </source>
</evidence>
<dbReference type="PANTHER" id="PTHR10566">
    <property type="entry name" value="CHAPERONE-ACTIVITY OF BC1 COMPLEX CABC1 -RELATED"/>
    <property type="match status" value="1"/>
</dbReference>
<reference evidence="4 5" key="1">
    <citation type="submission" date="2018-12" db="EMBL/GenBank/DDBJ databases">
        <title>Complete Genome Sequence of the Corallopyronin A producing Myxobacterium Corallococcus coralloides B035.</title>
        <authorList>
            <person name="Bouhired S.M."/>
            <person name="Rupp O."/>
            <person name="Blom J."/>
            <person name="Schaeberle T.F."/>
            <person name="Kehraus S."/>
            <person name="Schiefer A."/>
            <person name="Pfarr K."/>
            <person name="Goesmann A."/>
            <person name="Hoerauf A."/>
            <person name="Koenig G.M."/>
        </authorList>
    </citation>
    <scope>NUCLEOTIDE SEQUENCE [LARGE SCALE GENOMIC DNA]</scope>
    <source>
        <strain evidence="4 5">B035</strain>
    </source>
</reference>
<keyword evidence="2" id="KW-0472">Membrane</keyword>
<keyword evidence="4" id="KW-0560">Oxidoreductase</keyword>
<dbReference type="AlphaFoldDB" id="A0A410RUC9"/>
<dbReference type="EMBL" id="CP034669">
    <property type="protein sequence ID" value="QAT85467.1"/>
    <property type="molecule type" value="Genomic_DNA"/>
</dbReference>
<dbReference type="InterPro" id="IPR050154">
    <property type="entry name" value="UbiB_kinase"/>
</dbReference>
<accession>A0A410RUC9</accession>
<protein>
    <submittedName>
        <fullName evidence="4">Ubiquinone biosynthesis monooxygenase</fullName>
    </submittedName>
</protein>
<evidence type="ECO:0000256" key="1">
    <source>
        <dbReference type="ARBA" id="ARBA00009670"/>
    </source>
</evidence>
<keyword evidence="2" id="KW-0812">Transmembrane</keyword>
<evidence type="ECO:0000313" key="5">
    <source>
        <dbReference type="Proteomes" id="UP000288758"/>
    </source>
</evidence>
<feature type="transmembrane region" description="Helical" evidence="2">
    <location>
        <begin position="489"/>
        <end position="510"/>
    </location>
</feature>
<dbReference type="GO" id="GO:0004672">
    <property type="term" value="F:protein kinase activity"/>
    <property type="evidence" value="ECO:0007669"/>
    <property type="project" value="InterPro"/>
</dbReference>
<dbReference type="RefSeq" id="WP_128797232.1">
    <property type="nucleotide sequence ID" value="NZ_CP034669.1"/>
</dbReference>
<dbReference type="Proteomes" id="UP000288758">
    <property type="component" value="Chromosome"/>
</dbReference>
<feature type="transmembrane region" description="Helical" evidence="2">
    <location>
        <begin position="522"/>
        <end position="544"/>
    </location>
</feature>
<keyword evidence="2" id="KW-1133">Transmembrane helix</keyword>
<dbReference type="InterPro" id="IPR000719">
    <property type="entry name" value="Prot_kinase_dom"/>
</dbReference>
<keyword evidence="4" id="KW-0503">Monooxygenase</keyword>
<dbReference type="GO" id="GO:0004497">
    <property type="term" value="F:monooxygenase activity"/>
    <property type="evidence" value="ECO:0007669"/>
    <property type="project" value="UniProtKB-KW"/>
</dbReference>
<keyword evidence="4" id="KW-0830">Ubiquinone</keyword>
<dbReference type="Pfam" id="PF03109">
    <property type="entry name" value="ABC1"/>
    <property type="match status" value="1"/>
</dbReference>
<dbReference type="GO" id="GO:0005524">
    <property type="term" value="F:ATP binding"/>
    <property type="evidence" value="ECO:0007669"/>
    <property type="project" value="InterPro"/>
</dbReference>
<dbReference type="CDD" id="cd05121">
    <property type="entry name" value="ABC1_ADCK3-like"/>
    <property type="match status" value="1"/>
</dbReference>
<proteinExistence type="inferred from homology"/>
<sequence length="561" mass="62341">MNLQDLNRIRQIALIAARHGFGEVTERAGVWRLLGGRKEKVEVSEEARRESTARRFRLFLAELGPTFIKLGQVLSTRADLLPGEFVEELATLQDNVEAIPLEQVHAQIRDALGKDVQELFAQVDPEPLAAASIAQVHRAVTLEGEEVVIKVQRPGIAQRIDADLGVLRSLARLLEAVVEETGIYSPSGIVDEFDRAIHEELDFINEATNIRAFLENHKDRPYLKIPRVYAALSSRTVLTMEFIRGEKINPAALPEADRKQIAQHILEASFRQLFDDGLFHGDPHPGNVLLMEGNRLALLDFGVVGRLTRPMQETLVMLCLAVALKDSDSVARILYRVGVPDARANLMGFRNDIDSILGQHLPTTLGQVDARTLLRDLLDLAVKYRIRIPKEYALLSRASVSTEGMLRGLYPELNIIEVALPYAKELMAGRYDPSQLQGGLMRTLLRFQSMAQDLPTQLSQILLDLETGRFSVTVRAEQFDKLNENLRSVAVIAFLGLCACGFIVGAFIAFAPRPPMYGNVPVLGIVGIALAAALFGAVLTWYLFGGRFGKVSVTRFLKKRR</sequence>
<evidence type="ECO:0000256" key="2">
    <source>
        <dbReference type="SAM" id="Phobius"/>
    </source>
</evidence>
<evidence type="ECO:0000259" key="3">
    <source>
        <dbReference type="PROSITE" id="PS50011"/>
    </source>
</evidence>